<name>A0A7I8L8D3_SPIIN</name>
<reference evidence="6" key="1">
    <citation type="submission" date="2020-02" db="EMBL/GenBank/DDBJ databases">
        <authorList>
            <person name="Scholz U."/>
            <person name="Mascher M."/>
            <person name="Fiebig A."/>
        </authorList>
    </citation>
    <scope>NUCLEOTIDE SEQUENCE</scope>
</reference>
<accession>A0A7I8L8D3</accession>
<keyword evidence="4" id="KW-0676">Redox-active center</keyword>
<comment type="similarity">
    <text evidence="2">Belongs to the glutaredoxin family. CC-type subfamily.</text>
</comment>
<organism evidence="6 7">
    <name type="scientific">Spirodela intermedia</name>
    <name type="common">Intermediate duckweed</name>
    <dbReference type="NCBI Taxonomy" id="51605"/>
    <lineage>
        <taxon>Eukaryota</taxon>
        <taxon>Viridiplantae</taxon>
        <taxon>Streptophyta</taxon>
        <taxon>Embryophyta</taxon>
        <taxon>Tracheophyta</taxon>
        <taxon>Spermatophyta</taxon>
        <taxon>Magnoliopsida</taxon>
        <taxon>Liliopsida</taxon>
        <taxon>Araceae</taxon>
        <taxon>Lemnoideae</taxon>
        <taxon>Spirodela</taxon>
    </lineage>
</organism>
<dbReference type="Gene3D" id="3.40.30.10">
    <property type="entry name" value="Glutaredoxin"/>
    <property type="match status" value="1"/>
</dbReference>
<dbReference type="NCBIfam" id="TIGR02189">
    <property type="entry name" value="GlrX-like_plant"/>
    <property type="match status" value="1"/>
</dbReference>
<evidence type="ECO:0000256" key="3">
    <source>
        <dbReference type="ARBA" id="ARBA00022490"/>
    </source>
</evidence>
<dbReference type="PANTHER" id="PTHR10168">
    <property type="entry name" value="GLUTAREDOXIN"/>
    <property type="match status" value="1"/>
</dbReference>
<evidence type="ECO:0000256" key="4">
    <source>
        <dbReference type="ARBA" id="ARBA00023284"/>
    </source>
</evidence>
<dbReference type="Proteomes" id="UP000663760">
    <property type="component" value="Chromosome 12"/>
</dbReference>
<evidence type="ECO:0000259" key="5">
    <source>
        <dbReference type="Pfam" id="PF00462"/>
    </source>
</evidence>
<evidence type="ECO:0000313" key="7">
    <source>
        <dbReference type="Proteomes" id="UP000663760"/>
    </source>
</evidence>
<dbReference type="PROSITE" id="PS51354">
    <property type="entry name" value="GLUTAREDOXIN_2"/>
    <property type="match status" value="1"/>
</dbReference>
<dbReference type="AlphaFoldDB" id="A0A7I8L8D3"/>
<evidence type="ECO:0000313" key="6">
    <source>
        <dbReference type="EMBL" id="CAA7406022.1"/>
    </source>
</evidence>
<comment type="subcellular location">
    <subcellularLocation>
        <location evidence="1">Cytoplasm</location>
    </subcellularLocation>
</comment>
<dbReference type="SUPFAM" id="SSF52833">
    <property type="entry name" value="Thioredoxin-like"/>
    <property type="match status" value="1"/>
</dbReference>
<evidence type="ECO:0000256" key="2">
    <source>
        <dbReference type="ARBA" id="ARBA00007568"/>
    </source>
</evidence>
<sequence length="114" mass="12276">MDRVMWLASQKAVVVFSVGSCCLCHAMKTFLSNLGVNYAVHELDQEPHGREMQRALARLVGRGPPVPAVFIGGKLVGSMDRVMALHLGGDLLLLLRDAGAIWLLPSAAGRKTPL</sequence>
<proteinExistence type="inferred from homology"/>
<dbReference type="InterPro" id="IPR002109">
    <property type="entry name" value="Glutaredoxin"/>
</dbReference>
<dbReference type="EMBL" id="LR746275">
    <property type="protein sequence ID" value="CAA7406022.1"/>
    <property type="molecule type" value="Genomic_DNA"/>
</dbReference>
<dbReference type="InterPro" id="IPR011905">
    <property type="entry name" value="GlrX-like_pln_2"/>
</dbReference>
<keyword evidence="7" id="KW-1185">Reference proteome</keyword>
<gene>
    <name evidence="6" type="ORF">SI8410_12016700</name>
</gene>
<dbReference type="Pfam" id="PF00462">
    <property type="entry name" value="Glutaredoxin"/>
    <property type="match status" value="1"/>
</dbReference>
<dbReference type="GO" id="GO:0005737">
    <property type="term" value="C:cytoplasm"/>
    <property type="evidence" value="ECO:0007669"/>
    <property type="project" value="UniProtKB-SubCell"/>
</dbReference>
<dbReference type="OrthoDB" id="418495at2759"/>
<feature type="domain" description="Glutaredoxin" evidence="5">
    <location>
        <begin position="13"/>
        <end position="76"/>
    </location>
</feature>
<dbReference type="InterPro" id="IPR036249">
    <property type="entry name" value="Thioredoxin-like_sf"/>
</dbReference>
<dbReference type="CDD" id="cd03419">
    <property type="entry name" value="GRX_GRXh_1_2_like"/>
    <property type="match status" value="1"/>
</dbReference>
<evidence type="ECO:0000256" key="1">
    <source>
        <dbReference type="ARBA" id="ARBA00004496"/>
    </source>
</evidence>
<protein>
    <recommendedName>
        <fullName evidence="5">Glutaredoxin domain-containing protein</fullName>
    </recommendedName>
</protein>
<keyword evidence="3" id="KW-0963">Cytoplasm</keyword>